<dbReference type="HOGENOM" id="CLU_022616_0_0_1"/>
<keyword evidence="2" id="KW-0479">Metal-binding</keyword>
<dbReference type="CDD" id="cd12148">
    <property type="entry name" value="fungal_TF_MHR"/>
    <property type="match status" value="1"/>
</dbReference>
<name>G3XQA3_ASPNA</name>
<organism evidence="7 8">
    <name type="scientific">Aspergillus niger (strain ATCC 1015 / CBS 113.46 / FGSC A1144 / LSHB Ac4 / NCTC 3858a / NRRL 328 / USDA 3528.7)</name>
    <dbReference type="NCBI Taxonomy" id="380704"/>
    <lineage>
        <taxon>Eukaryota</taxon>
        <taxon>Fungi</taxon>
        <taxon>Dikarya</taxon>
        <taxon>Ascomycota</taxon>
        <taxon>Pezizomycotina</taxon>
        <taxon>Eurotiomycetes</taxon>
        <taxon>Eurotiomycetidae</taxon>
        <taxon>Eurotiales</taxon>
        <taxon>Aspergillaceae</taxon>
        <taxon>Aspergillus</taxon>
        <taxon>Aspergillus subgen. Circumdati</taxon>
    </lineage>
</organism>
<dbReference type="Proteomes" id="UP000009038">
    <property type="component" value="Unassembled WGS sequence"/>
</dbReference>
<evidence type="ECO:0000256" key="2">
    <source>
        <dbReference type="ARBA" id="ARBA00022723"/>
    </source>
</evidence>
<keyword evidence="3" id="KW-0805">Transcription regulation</keyword>
<evidence type="ECO:0000256" key="1">
    <source>
        <dbReference type="ARBA" id="ARBA00004123"/>
    </source>
</evidence>
<reference evidence="7 8" key="1">
    <citation type="journal article" date="2011" name="Genome Res.">
        <title>Comparative genomics of citric-acid-producing Aspergillus niger ATCC 1015 versus enzyme-producing CBS 513.88.</title>
        <authorList>
            <person name="Andersen M.R."/>
            <person name="Salazar M.P."/>
            <person name="Schaap P.J."/>
            <person name="van de Vondervoort P.J."/>
            <person name="Culley D."/>
            <person name="Thykaer J."/>
            <person name="Frisvad J.C."/>
            <person name="Nielsen K.F."/>
            <person name="Albang R."/>
            <person name="Albermann K."/>
            <person name="Berka R.M."/>
            <person name="Braus G.H."/>
            <person name="Braus-Stromeyer S.A."/>
            <person name="Corrochano L.M."/>
            <person name="Dai Z."/>
            <person name="van Dijck P.W."/>
            <person name="Hofmann G."/>
            <person name="Lasure L.L."/>
            <person name="Magnuson J.K."/>
            <person name="Menke H."/>
            <person name="Meijer M."/>
            <person name="Meijer S.L."/>
            <person name="Nielsen J.B."/>
            <person name="Nielsen M.L."/>
            <person name="van Ooyen A.J."/>
            <person name="Pel H.J."/>
            <person name="Poulsen L."/>
            <person name="Samson R.A."/>
            <person name="Stam H."/>
            <person name="Tsang A."/>
            <person name="van den Brink J.M."/>
            <person name="Atkins A."/>
            <person name="Aerts A."/>
            <person name="Shapiro H."/>
            <person name="Pangilinan J."/>
            <person name="Salamov A."/>
            <person name="Lou Y."/>
            <person name="Lindquist E."/>
            <person name="Lucas S."/>
            <person name="Grimwood J."/>
            <person name="Grigoriev I.V."/>
            <person name="Kubicek C.P."/>
            <person name="Martinez D."/>
            <person name="van Peij N.N."/>
            <person name="Roubos J.A."/>
            <person name="Nielsen J."/>
            <person name="Baker S.E."/>
        </authorList>
    </citation>
    <scope>NUCLEOTIDE SEQUENCE [LARGE SCALE GENOMIC DNA]</scope>
    <source>
        <strain evidence="8">ATCC 1015 / CBS 113.46 / FGSC A1144 / LSHB Ac4 / NCTC 3858a / NRRL 328 / USDA 3528.7</strain>
    </source>
</reference>
<dbReference type="PANTHER" id="PTHR47338:SF5">
    <property type="entry name" value="ZN(II)2CYS6 TRANSCRIPTION FACTOR (EUROFUNG)"/>
    <property type="match status" value="1"/>
</dbReference>
<dbReference type="EMBL" id="ACJE01000003">
    <property type="protein sequence ID" value="EHA27452.1"/>
    <property type="molecule type" value="Genomic_DNA"/>
</dbReference>
<feature type="compositionally biased region" description="Polar residues" evidence="6">
    <location>
        <begin position="401"/>
        <end position="421"/>
    </location>
</feature>
<proteinExistence type="predicted"/>
<protein>
    <recommendedName>
        <fullName evidence="9">Transcription factor domain-containing protein</fullName>
    </recommendedName>
</protein>
<dbReference type="GO" id="GO:0046872">
    <property type="term" value="F:metal ion binding"/>
    <property type="evidence" value="ECO:0007669"/>
    <property type="project" value="UniProtKB-KW"/>
</dbReference>
<comment type="caution">
    <text evidence="7">The sequence shown here is derived from an EMBL/GenBank/DDBJ whole genome shotgun (WGS) entry which is preliminary data.</text>
</comment>
<sequence>MARFLEPYWHWQHCGFSCGPCYHCFLLENILCLTTTSRFLQPCDSEHGKDLIGEHAELKVLSIYHSSGLPWAKAAEKEAIVAAVDSPSLMVIQALACLQHYWFGIGQPYRGNICLVLAYRACHLLGYTNNSNGVVGLDHDMSLESELARRCFWACWTSTCIVMEPEPYIKSSWQEVAMLPLPGEIRSTPSGYKIMLGETMDEKWTSRALTPAANSGSVPANLMKMVGVWNSYSVSNNEGNHHQTSIPQDQCQISIHSMIVPLFSGIENENSSETIDAADRRQSATTVAKHADLLCRLLEPYLSGQRHVSFLPPLVGYAAFVVGIVLLIMEISCPNRSNGVNVNGFGVETSGNGNEEKNGYGQGCRLSTVKSILHLIDRHRVYWRALQRPWELLQTALQGESQKHSTQNLHQPTNLQDSHLPTPSRESENPQTSAAGYSQVMEPSSENPGPIASMLNDTAEDGPSSAVAQHSSCLANNVNNNNNSETAANEAEANAIDPLISGINVNVPQDYDWYNLSFAEAGFEQFAGLEPLALFQHGWRRTFG</sequence>
<dbReference type="GO" id="GO:0000981">
    <property type="term" value="F:DNA-binding transcription factor activity, RNA polymerase II-specific"/>
    <property type="evidence" value="ECO:0007669"/>
    <property type="project" value="InterPro"/>
</dbReference>
<feature type="compositionally biased region" description="Polar residues" evidence="6">
    <location>
        <begin position="429"/>
        <end position="447"/>
    </location>
</feature>
<evidence type="ECO:0000256" key="3">
    <source>
        <dbReference type="ARBA" id="ARBA00023015"/>
    </source>
</evidence>
<accession>G3XQA3</accession>
<feature type="region of interest" description="Disordered" evidence="6">
    <location>
        <begin position="401"/>
        <end position="468"/>
    </location>
</feature>
<keyword evidence="5" id="KW-0539">Nucleus</keyword>
<dbReference type="STRING" id="380704.G3XQA3"/>
<evidence type="ECO:0008006" key="9">
    <source>
        <dbReference type="Google" id="ProtNLM"/>
    </source>
</evidence>
<comment type="subcellular location">
    <subcellularLocation>
        <location evidence="1">Nucleus</location>
    </subcellularLocation>
</comment>
<evidence type="ECO:0000313" key="7">
    <source>
        <dbReference type="EMBL" id="EHA27452.1"/>
    </source>
</evidence>
<dbReference type="GO" id="GO:0005634">
    <property type="term" value="C:nucleus"/>
    <property type="evidence" value="ECO:0007669"/>
    <property type="project" value="UniProtKB-SubCell"/>
</dbReference>
<gene>
    <name evidence="7" type="ORF">ASPNIDRAFT_44891</name>
</gene>
<dbReference type="AlphaFoldDB" id="G3XQA3"/>
<dbReference type="InterPro" id="IPR050815">
    <property type="entry name" value="TF_fung"/>
</dbReference>
<dbReference type="OrthoDB" id="309640at2759"/>
<evidence type="ECO:0000256" key="6">
    <source>
        <dbReference type="SAM" id="MobiDB-lite"/>
    </source>
</evidence>
<keyword evidence="4" id="KW-0804">Transcription</keyword>
<dbReference type="PANTHER" id="PTHR47338">
    <property type="entry name" value="ZN(II)2CYS6 TRANSCRIPTION FACTOR (EUROFUNG)-RELATED"/>
    <property type="match status" value="1"/>
</dbReference>
<evidence type="ECO:0000256" key="4">
    <source>
        <dbReference type="ARBA" id="ARBA00023163"/>
    </source>
</evidence>
<evidence type="ECO:0000313" key="8">
    <source>
        <dbReference type="Proteomes" id="UP000009038"/>
    </source>
</evidence>
<evidence type="ECO:0000256" key="5">
    <source>
        <dbReference type="ARBA" id="ARBA00023242"/>
    </source>
</evidence>